<organism evidence="1 2">
    <name type="scientific">Phytohabitans rumicis</name>
    <dbReference type="NCBI Taxonomy" id="1076125"/>
    <lineage>
        <taxon>Bacteria</taxon>
        <taxon>Bacillati</taxon>
        <taxon>Actinomycetota</taxon>
        <taxon>Actinomycetes</taxon>
        <taxon>Micromonosporales</taxon>
        <taxon>Micromonosporaceae</taxon>
    </lineage>
</organism>
<accession>A0A6V8LG22</accession>
<evidence type="ECO:0000313" key="2">
    <source>
        <dbReference type="Proteomes" id="UP000482960"/>
    </source>
</evidence>
<proteinExistence type="predicted"/>
<comment type="caution">
    <text evidence="1">The sequence shown here is derived from an EMBL/GenBank/DDBJ whole genome shotgun (WGS) entry which is preliminary data.</text>
</comment>
<dbReference type="Proteomes" id="UP000482960">
    <property type="component" value="Unassembled WGS sequence"/>
</dbReference>
<evidence type="ECO:0000313" key="1">
    <source>
        <dbReference type="EMBL" id="GFJ93559.1"/>
    </source>
</evidence>
<reference evidence="1 2" key="2">
    <citation type="submission" date="2020-03" db="EMBL/GenBank/DDBJ databases">
        <authorList>
            <person name="Ichikawa N."/>
            <person name="Kimura A."/>
            <person name="Kitahashi Y."/>
            <person name="Uohara A."/>
        </authorList>
    </citation>
    <scope>NUCLEOTIDE SEQUENCE [LARGE SCALE GENOMIC DNA]</scope>
    <source>
        <strain evidence="1 2">NBRC 108638</strain>
    </source>
</reference>
<sequence length="86" mass="9180">MPADQRGDRVRHSLPTINWVRLPDGSDPDQRHYATQSVQGVLRVAAAVGFPSVGVDTVTAAGFVDGREDELAGHFRTAGVLLRNGA</sequence>
<dbReference type="EMBL" id="BLPG01000001">
    <property type="protein sequence ID" value="GFJ93559.1"/>
    <property type="molecule type" value="Genomic_DNA"/>
</dbReference>
<reference evidence="1 2" key="1">
    <citation type="submission" date="2020-03" db="EMBL/GenBank/DDBJ databases">
        <title>Whole genome shotgun sequence of Phytohabitans rumicis NBRC 108638.</title>
        <authorList>
            <person name="Komaki H."/>
            <person name="Tamura T."/>
        </authorList>
    </citation>
    <scope>NUCLEOTIDE SEQUENCE [LARGE SCALE GENOMIC DNA]</scope>
    <source>
        <strain evidence="1 2">NBRC 108638</strain>
    </source>
</reference>
<protein>
    <submittedName>
        <fullName evidence="1">Uncharacterized protein</fullName>
    </submittedName>
</protein>
<gene>
    <name evidence="1" type="ORF">Prum_072010</name>
</gene>
<name>A0A6V8LG22_9ACTN</name>
<keyword evidence="2" id="KW-1185">Reference proteome</keyword>
<dbReference type="AlphaFoldDB" id="A0A6V8LG22"/>